<feature type="transmembrane region" description="Helical" evidence="1">
    <location>
        <begin position="50"/>
        <end position="74"/>
    </location>
</feature>
<keyword evidence="1" id="KW-0812">Transmembrane</keyword>
<dbReference type="PANTHER" id="PTHR34989:SF1">
    <property type="entry name" value="PROTEIN HDED"/>
    <property type="match status" value="1"/>
</dbReference>
<organism evidence="2 3">
    <name type="scientific">Corynebacterium renale</name>
    <dbReference type="NCBI Taxonomy" id="1724"/>
    <lineage>
        <taxon>Bacteria</taxon>
        <taxon>Bacillati</taxon>
        <taxon>Actinomycetota</taxon>
        <taxon>Actinomycetes</taxon>
        <taxon>Mycobacteriales</taxon>
        <taxon>Corynebacteriaceae</taxon>
        <taxon>Corynebacterium</taxon>
    </lineage>
</organism>
<dbReference type="InterPro" id="IPR005325">
    <property type="entry name" value="DUF308_memb"/>
</dbReference>
<evidence type="ECO:0000256" key="1">
    <source>
        <dbReference type="SAM" id="Phobius"/>
    </source>
</evidence>
<keyword evidence="1" id="KW-0472">Membrane</keyword>
<feature type="transmembrane region" description="Helical" evidence="1">
    <location>
        <begin position="86"/>
        <end position="106"/>
    </location>
</feature>
<dbReference type="RefSeq" id="WP_053072559.1">
    <property type="nucleotide sequence ID" value="NZ_LDYE01000001.1"/>
</dbReference>
<feature type="transmembrane region" description="Helical" evidence="1">
    <location>
        <begin position="112"/>
        <end position="131"/>
    </location>
</feature>
<reference evidence="2 3" key="1">
    <citation type="submission" date="2017-10" db="EMBL/GenBank/DDBJ databases">
        <title>Sequencing the genomes of 1000 actinobacteria strains.</title>
        <authorList>
            <person name="Klenk H.-P."/>
        </authorList>
    </citation>
    <scope>NUCLEOTIDE SEQUENCE [LARGE SCALE GENOMIC DNA]</scope>
    <source>
        <strain evidence="2 3">DSM 20688</strain>
    </source>
</reference>
<dbReference type="EMBL" id="PDJF01000001">
    <property type="protein sequence ID" value="PFG27568.1"/>
    <property type="molecule type" value="Genomic_DNA"/>
</dbReference>
<dbReference type="PANTHER" id="PTHR34989">
    <property type="entry name" value="PROTEIN HDED"/>
    <property type="match status" value="1"/>
</dbReference>
<sequence>MSFRNYYSEQNVQNLLSRVGKASVGWLVVRGIIAAIFGVLVLIAPGPSTAAISAMLGIVIAAWLLIDGIAHAWGAWQEKKNDVSGWGWDMFFAVIAIIAGVILFFLPLSAGFFIGLFFLWLMAIGVIFRAVPLFTRGGGWSTALGVLNVIIAIVFVLMLLLNPGGALVAAVWVAGIWAIIFAITSFVLAYQVNKALK</sequence>
<dbReference type="Proteomes" id="UP000221653">
    <property type="component" value="Unassembled WGS sequence"/>
</dbReference>
<name>A0A2A9DLJ5_9CORY</name>
<feature type="transmembrane region" description="Helical" evidence="1">
    <location>
        <begin position="143"/>
        <end position="161"/>
    </location>
</feature>
<feature type="transmembrane region" description="Helical" evidence="1">
    <location>
        <begin position="167"/>
        <end position="190"/>
    </location>
</feature>
<evidence type="ECO:0000313" key="2">
    <source>
        <dbReference type="EMBL" id="PFG27568.1"/>
    </source>
</evidence>
<dbReference type="GO" id="GO:0005886">
    <property type="term" value="C:plasma membrane"/>
    <property type="evidence" value="ECO:0007669"/>
    <property type="project" value="TreeGrafter"/>
</dbReference>
<dbReference type="AlphaFoldDB" id="A0A2A9DLJ5"/>
<gene>
    <name evidence="2" type="ORF">ATK06_0638</name>
</gene>
<keyword evidence="1" id="KW-1133">Transmembrane helix</keyword>
<keyword evidence="3" id="KW-1185">Reference proteome</keyword>
<dbReference type="InterPro" id="IPR052712">
    <property type="entry name" value="Acid_resist_chaperone_HdeD"/>
</dbReference>
<proteinExistence type="predicted"/>
<dbReference type="Pfam" id="PF03729">
    <property type="entry name" value="DUF308"/>
    <property type="match status" value="2"/>
</dbReference>
<comment type="caution">
    <text evidence="2">The sequence shown here is derived from an EMBL/GenBank/DDBJ whole genome shotgun (WGS) entry which is preliminary data.</text>
</comment>
<feature type="transmembrane region" description="Helical" evidence="1">
    <location>
        <begin position="24"/>
        <end position="44"/>
    </location>
</feature>
<evidence type="ECO:0000313" key="3">
    <source>
        <dbReference type="Proteomes" id="UP000221653"/>
    </source>
</evidence>
<protein>
    <submittedName>
        <fullName evidence="2">Uncharacterized membrane protein HdeD (DUF308 family)</fullName>
    </submittedName>
</protein>
<accession>A0A2A9DLJ5</accession>